<keyword evidence="4" id="KW-1185">Reference proteome</keyword>
<accession>A0A507BJM6</accession>
<evidence type="ECO:0000313" key="3">
    <source>
        <dbReference type="EMBL" id="TPX30177.1"/>
    </source>
</evidence>
<dbReference type="InterPro" id="IPR014347">
    <property type="entry name" value="Tautomerase/MIF_sf"/>
</dbReference>
<evidence type="ECO:0000313" key="4">
    <source>
        <dbReference type="Proteomes" id="UP000319731"/>
    </source>
</evidence>
<reference evidence="3 4" key="1">
    <citation type="journal article" date="2019" name="Sci. Rep.">
        <title>Comparative genomics of chytrid fungi reveal insights into the obligate biotrophic and pathogenic lifestyle of Synchytrium endobioticum.</title>
        <authorList>
            <person name="van de Vossenberg B.T.L.H."/>
            <person name="Warris S."/>
            <person name="Nguyen H.D.T."/>
            <person name="van Gent-Pelzer M.P.E."/>
            <person name="Joly D.L."/>
            <person name="van de Geest H.C."/>
            <person name="Bonants P.J.M."/>
            <person name="Smith D.S."/>
            <person name="Levesque C.A."/>
            <person name="van der Lee T.A.J."/>
        </authorList>
    </citation>
    <scope>NUCLEOTIDE SEQUENCE [LARGE SCALE GENOMIC DNA]</scope>
    <source>
        <strain evidence="3 4">JEL517</strain>
    </source>
</reference>
<dbReference type="Proteomes" id="UP000319731">
    <property type="component" value="Unassembled WGS sequence"/>
</dbReference>
<proteinExistence type="predicted"/>
<feature type="transmembrane region" description="Helical" evidence="1">
    <location>
        <begin position="37"/>
        <end position="55"/>
    </location>
</feature>
<gene>
    <name evidence="3" type="ORF">SmJEL517_g06199</name>
</gene>
<keyword evidence="1" id="KW-0472">Membrane</keyword>
<keyword evidence="1" id="KW-0812">Transmembrane</keyword>
<dbReference type="InterPro" id="IPR028116">
    <property type="entry name" value="Cis-CaaD-like"/>
</dbReference>
<protein>
    <recommendedName>
        <fullName evidence="2">Tautomerase cis-CaaD-like domain-containing protein</fullName>
    </recommendedName>
</protein>
<dbReference type="EMBL" id="QEAO01000089">
    <property type="protein sequence ID" value="TPX30177.1"/>
    <property type="molecule type" value="Genomic_DNA"/>
</dbReference>
<dbReference type="Pfam" id="PF14832">
    <property type="entry name" value="Tautomerase_3"/>
    <property type="match status" value="1"/>
</dbReference>
<keyword evidence="1" id="KW-1133">Transmembrane helix</keyword>
<dbReference type="Gene3D" id="3.30.429.10">
    <property type="entry name" value="Macrophage Migration Inhibitory Factor"/>
    <property type="match status" value="1"/>
</dbReference>
<evidence type="ECO:0000259" key="2">
    <source>
        <dbReference type="Pfam" id="PF14832"/>
    </source>
</evidence>
<dbReference type="OrthoDB" id="2129288at2759"/>
<sequence length="144" mass="16794">MPLHQIYHPVDAYSDKDKIEIAERITKMYTSIGLPPFYVVVLFHAVPSSSFYVGGRQTNKFIRVHTQHLARAFNGDSERKRKSMEYLDVALKPYTQDRGYDWETHVTEVDRELWRENGLVPPLPGTEAEKVWVKENRAVPYSKL</sequence>
<evidence type="ECO:0000256" key="1">
    <source>
        <dbReference type="SAM" id="Phobius"/>
    </source>
</evidence>
<name>A0A507BJM6_9FUNG</name>
<organism evidence="3 4">
    <name type="scientific">Synchytrium microbalum</name>
    <dbReference type="NCBI Taxonomy" id="1806994"/>
    <lineage>
        <taxon>Eukaryota</taxon>
        <taxon>Fungi</taxon>
        <taxon>Fungi incertae sedis</taxon>
        <taxon>Chytridiomycota</taxon>
        <taxon>Chytridiomycota incertae sedis</taxon>
        <taxon>Chytridiomycetes</taxon>
        <taxon>Synchytriales</taxon>
        <taxon>Synchytriaceae</taxon>
        <taxon>Synchytrium</taxon>
    </lineage>
</organism>
<dbReference type="GeneID" id="42007422"/>
<dbReference type="RefSeq" id="XP_031021900.1">
    <property type="nucleotide sequence ID" value="XM_031172125.1"/>
</dbReference>
<feature type="domain" description="Tautomerase cis-CaaD-like" evidence="2">
    <location>
        <begin position="1"/>
        <end position="137"/>
    </location>
</feature>
<comment type="caution">
    <text evidence="3">The sequence shown here is derived from an EMBL/GenBank/DDBJ whole genome shotgun (WGS) entry which is preliminary data.</text>
</comment>
<dbReference type="AlphaFoldDB" id="A0A507BJM6"/>